<evidence type="ECO:0000256" key="5">
    <source>
        <dbReference type="ARBA" id="ARBA00038359"/>
    </source>
</evidence>
<evidence type="ECO:0000256" key="6">
    <source>
        <dbReference type="SAM" id="Phobius"/>
    </source>
</evidence>
<evidence type="ECO:0000256" key="3">
    <source>
        <dbReference type="ARBA" id="ARBA00022989"/>
    </source>
</evidence>
<evidence type="ECO:0000313" key="8">
    <source>
        <dbReference type="EMBL" id="KAE8395882.1"/>
    </source>
</evidence>
<dbReference type="AlphaFoldDB" id="A0A5N7CNP1"/>
<sequence>MADTSELGHSELGYSHDNLRHVVITATCWALVLSTLAVVLRLVCRRMMKTKWFLDDYLMIVALFFEYVISLAGVVLLYNGLGTHKYYVPPDDLEVYMKTLPSGTFLYPLCITFVKLSIVTFYKRLFPVKPMAIAANVVGLIVILWCLAVCLVGAMTCIPFRKLWQPQVPGRCINLAQFHYGLQIPNILTDAVILVMPMRVVWSLQVSRARKIILSGIFLLGLVTLIFDIVRLVAMVEVSEAGSDITYEQVSPSVWTCIEPAVGITAACLPSMRPLFNRFPRIPWQKLSLRSNDPSEERVNRQPPDIKCTTIVRVNSEKVDTSVGGRSESASDESV</sequence>
<proteinExistence type="inferred from homology"/>
<dbReference type="Proteomes" id="UP000326877">
    <property type="component" value="Unassembled WGS sequence"/>
</dbReference>
<feature type="transmembrane region" description="Helical" evidence="6">
    <location>
        <begin position="134"/>
        <end position="160"/>
    </location>
</feature>
<dbReference type="EMBL" id="ML735217">
    <property type="protein sequence ID" value="KAE8395882.1"/>
    <property type="molecule type" value="Genomic_DNA"/>
</dbReference>
<protein>
    <submittedName>
        <fullName evidence="8">Integral membrane protein</fullName>
    </submittedName>
</protein>
<feature type="transmembrane region" description="Helical" evidence="6">
    <location>
        <begin position="56"/>
        <end position="78"/>
    </location>
</feature>
<reference evidence="8" key="1">
    <citation type="submission" date="2019-04" db="EMBL/GenBank/DDBJ databases">
        <title>Friends and foes A comparative genomics studyof 23 Aspergillus species from section Flavi.</title>
        <authorList>
            <consortium name="DOE Joint Genome Institute"/>
            <person name="Kjaerbolling I."/>
            <person name="Vesth T."/>
            <person name="Frisvad J.C."/>
            <person name="Nybo J.L."/>
            <person name="Theobald S."/>
            <person name="Kildgaard S."/>
            <person name="Isbrandt T."/>
            <person name="Kuo A."/>
            <person name="Sato A."/>
            <person name="Lyhne E.K."/>
            <person name="Kogle M.E."/>
            <person name="Wiebenga A."/>
            <person name="Kun R.S."/>
            <person name="Lubbers R.J."/>
            <person name="Makela M.R."/>
            <person name="Barry K."/>
            <person name="Chovatia M."/>
            <person name="Clum A."/>
            <person name="Daum C."/>
            <person name="Haridas S."/>
            <person name="He G."/>
            <person name="LaButti K."/>
            <person name="Lipzen A."/>
            <person name="Mondo S."/>
            <person name="Riley R."/>
            <person name="Salamov A."/>
            <person name="Simmons B.A."/>
            <person name="Magnuson J.K."/>
            <person name="Henrissat B."/>
            <person name="Mortensen U.H."/>
            <person name="Larsen T.O."/>
            <person name="Devries R.P."/>
            <person name="Grigoriev I.V."/>
            <person name="Machida M."/>
            <person name="Baker S.E."/>
            <person name="Andersen M.R."/>
        </authorList>
    </citation>
    <scope>NUCLEOTIDE SEQUENCE [LARGE SCALE GENOMIC DNA]</scope>
    <source>
        <strain evidence="8">IBT 14317</strain>
    </source>
</reference>
<dbReference type="PANTHER" id="PTHR33048">
    <property type="entry name" value="PTH11-LIKE INTEGRAL MEMBRANE PROTEIN (AFU_ORTHOLOGUE AFUA_5G11245)"/>
    <property type="match status" value="1"/>
</dbReference>
<dbReference type="InterPro" id="IPR052337">
    <property type="entry name" value="SAT4-like"/>
</dbReference>
<dbReference type="InterPro" id="IPR049326">
    <property type="entry name" value="Rhodopsin_dom_fungi"/>
</dbReference>
<dbReference type="Pfam" id="PF20684">
    <property type="entry name" value="Fung_rhodopsin"/>
    <property type="match status" value="1"/>
</dbReference>
<keyword evidence="4 6" id="KW-0472">Membrane</keyword>
<feature type="transmembrane region" description="Helical" evidence="6">
    <location>
        <begin position="105"/>
        <end position="122"/>
    </location>
</feature>
<comment type="subcellular location">
    <subcellularLocation>
        <location evidence="1">Membrane</location>
        <topology evidence="1">Multi-pass membrane protein</topology>
    </subcellularLocation>
</comment>
<keyword evidence="3 6" id="KW-1133">Transmembrane helix</keyword>
<feature type="transmembrane region" description="Helical" evidence="6">
    <location>
        <begin position="180"/>
        <end position="200"/>
    </location>
</feature>
<dbReference type="PANTHER" id="PTHR33048:SF47">
    <property type="entry name" value="INTEGRAL MEMBRANE PROTEIN-RELATED"/>
    <property type="match status" value="1"/>
</dbReference>
<gene>
    <name evidence="8" type="ORF">BDV23DRAFT_168613</name>
</gene>
<evidence type="ECO:0000256" key="1">
    <source>
        <dbReference type="ARBA" id="ARBA00004141"/>
    </source>
</evidence>
<organism evidence="8">
    <name type="scientific">Petromyces alliaceus</name>
    <name type="common">Aspergillus alliaceus</name>
    <dbReference type="NCBI Taxonomy" id="209559"/>
    <lineage>
        <taxon>Eukaryota</taxon>
        <taxon>Fungi</taxon>
        <taxon>Dikarya</taxon>
        <taxon>Ascomycota</taxon>
        <taxon>Pezizomycotina</taxon>
        <taxon>Eurotiomycetes</taxon>
        <taxon>Eurotiomycetidae</taxon>
        <taxon>Eurotiales</taxon>
        <taxon>Aspergillaceae</taxon>
        <taxon>Aspergillus</taxon>
        <taxon>Aspergillus subgen. Circumdati</taxon>
    </lineage>
</organism>
<evidence type="ECO:0000256" key="4">
    <source>
        <dbReference type="ARBA" id="ARBA00023136"/>
    </source>
</evidence>
<evidence type="ECO:0000259" key="7">
    <source>
        <dbReference type="Pfam" id="PF20684"/>
    </source>
</evidence>
<feature type="transmembrane region" description="Helical" evidence="6">
    <location>
        <begin position="212"/>
        <end position="233"/>
    </location>
</feature>
<keyword evidence="2 6" id="KW-0812">Transmembrane</keyword>
<name>A0A5N7CNP1_PETAA</name>
<comment type="similarity">
    <text evidence="5">Belongs to the SAT4 family.</text>
</comment>
<feature type="domain" description="Rhodopsin" evidence="7">
    <location>
        <begin position="40"/>
        <end position="278"/>
    </location>
</feature>
<dbReference type="GO" id="GO:0016020">
    <property type="term" value="C:membrane"/>
    <property type="evidence" value="ECO:0007669"/>
    <property type="project" value="UniProtKB-SubCell"/>
</dbReference>
<evidence type="ECO:0000256" key="2">
    <source>
        <dbReference type="ARBA" id="ARBA00022692"/>
    </source>
</evidence>
<feature type="transmembrane region" description="Helical" evidence="6">
    <location>
        <begin position="22"/>
        <end position="44"/>
    </location>
</feature>
<dbReference type="OrthoDB" id="10017208at2759"/>
<accession>A0A5N7CNP1</accession>